<dbReference type="Gene3D" id="3.40.50.2300">
    <property type="match status" value="1"/>
</dbReference>
<feature type="active site" description="Proton donor" evidence="6">
    <location>
        <position position="127"/>
    </location>
</feature>
<dbReference type="PRINTS" id="PR00719">
    <property type="entry name" value="LMWPTPASE"/>
</dbReference>
<dbReference type="InterPro" id="IPR050438">
    <property type="entry name" value="LMW_PTPase"/>
</dbReference>
<evidence type="ECO:0000256" key="4">
    <source>
        <dbReference type="ARBA" id="ARBA00022912"/>
    </source>
</evidence>
<dbReference type="GO" id="GO:0004725">
    <property type="term" value="F:protein tyrosine phosphatase activity"/>
    <property type="evidence" value="ECO:0007669"/>
    <property type="project" value="UniProtKB-EC"/>
</dbReference>
<evidence type="ECO:0000259" key="7">
    <source>
        <dbReference type="SMART" id="SM00226"/>
    </source>
</evidence>
<evidence type="ECO:0000313" key="9">
    <source>
        <dbReference type="Proteomes" id="UP000702544"/>
    </source>
</evidence>
<reference evidence="8 9" key="1">
    <citation type="submission" date="2020-01" db="EMBL/GenBank/DDBJ databases">
        <title>Genomes assembled from Gulf of Kutch pelagic sediment metagenomes.</title>
        <authorList>
            <person name="Chandrashekar M."/>
            <person name="Mahajan M.S."/>
            <person name="Dave K.J."/>
            <person name="Vatsa P."/>
            <person name="Nathani N.M."/>
        </authorList>
    </citation>
    <scope>NUCLEOTIDE SEQUENCE [LARGE SCALE GENOMIC DNA]</scope>
    <source>
        <strain evidence="8">KS3-K002</strain>
    </source>
</reference>
<dbReference type="InterPro" id="IPR023485">
    <property type="entry name" value="Ptyr_pPase"/>
</dbReference>
<proteinExistence type="inferred from homology"/>
<feature type="active site" evidence="6">
    <location>
        <position position="21"/>
    </location>
</feature>
<name>A0AAE4ZAJ3_9BACT</name>
<dbReference type="InterPro" id="IPR017867">
    <property type="entry name" value="Tyr_phospatase_low_mol_wt"/>
</dbReference>
<comment type="caution">
    <text evidence="8">The sequence shown here is derived from an EMBL/GenBank/DDBJ whole genome shotgun (WGS) entry which is preliminary data.</text>
</comment>
<dbReference type="SMART" id="SM00226">
    <property type="entry name" value="LMWPc"/>
    <property type="match status" value="1"/>
</dbReference>
<dbReference type="PANTHER" id="PTHR11717">
    <property type="entry name" value="LOW MOLECULAR WEIGHT PROTEIN TYROSINE PHOSPHATASE"/>
    <property type="match status" value="1"/>
</dbReference>
<dbReference type="AlphaFoldDB" id="A0AAE4ZAJ3"/>
<feature type="active site" description="Nucleophile" evidence="6">
    <location>
        <position position="15"/>
    </location>
</feature>
<comment type="catalytic activity">
    <reaction evidence="5">
        <text>O-phospho-L-tyrosyl-[protein] + H2O = L-tyrosyl-[protein] + phosphate</text>
        <dbReference type="Rhea" id="RHEA:10684"/>
        <dbReference type="Rhea" id="RHEA-COMP:10136"/>
        <dbReference type="Rhea" id="RHEA-COMP:20101"/>
        <dbReference type="ChEBI" id="CHEBI:15377"/>
        <dbReference type="ChEBI" id="CHEBI:43474"/>
        <dbReference type="ChEBI" id="CHEBI:46858"/>
        <dbReference type="ChEBI" id="CHEBI:61978"/>
        <dbReference type="EC" id="3.1.3.48"/>
    </reaction>
</comment>
<dbReference type="Proteomes" id="UP000702544">
    <property type="component" value="Unassembled WGS sequence"/>
</dbReference>
<comment type="similarity">
    <text evidence="1">Belongs to the low molecular weight phosphotyrosine protein phosphatase family.</text>
</comment>
<gene>
    <name evidence="8" type="ORF">GWO12_08755</name>
</gene>
<dbReference type="EMBL" id="JAACAK010000067">
    <property type="protein sequence ID" value="NIR75186.1"/>
    <property type="molecule type" value="Genomic_DNA"/>
</dbReference>
<evidence type="ECO:0000313" key="8">
    <source>
        <dbReference type="EMBL" id="NIR75186.1"/>
    </source>
</evidence>
<dbReference type="SUPFAM" id="SSF52788">
    <property type="entry name" value="Phosphotyrosine protein phosphatases I"/>
    <property type="match status" value="1"/>
</dbReference>
<keyword evidence="4" id="KW-0904">Protein phosphatase</keyword>
<sequence length="160" mass="16888">MTKDEPTTYNILFVCSGNTCRSPMAEAIARRALHERGWTHVSVDSAGTGATWGAPATESARQAAAQIGLDLSGHRSQPLTPQLVEGSDIILGMTQTHVDTVTGLGTAQVSLLSEFIQGPHAGEPIADPVGGTIEDYREARDRIARGIDGLLDRLSAILSP</sequence>
<accession>A0AAE4ZAJ3</accession>
<protein>
    <recommendedName>
        <fullName evidence="2">protein-tyrosine-phosphatase</fullName>
        <ecNumber evidence="2">3.1.3.48</ecNumber>
    </recommendedName>
</protein>
<dbReference type="Pfam" id="PF01451">
    <property type="entry name" value="LMWPc"/>
    <property type="match status" value="1"/>
</dbReference>
<dbReference type="EC" id="3.1.3.48" evidence="2"/>
<feature type="domain" description="Phosphotyrosine protein phosphatase I" evidence="7">
    <location>
        <begin position="9"/>
        <end position="153"/>
    </location>
</feature>
<dbReference type="InterPro" id="IPR036196">
    <property type="entry name" value="Ptyr_pPase_sf"/>
</dbReference>
<dbReference type="PANTHER" id="PTHR11717:SF31">
    <property type="entry name" value="LOW MOLECULAR WEIGHT PROTEIN-TYROSINE-PHOSPHATASE ETP-RELATED"/>
    <property type="match status" value="1"/>
</dbReference>
<dbReference type="CDD" id="cd16344">
    <property type="entry name" value="LMWPAP"/>
    <property type="match status" value="1"/>
</dbReference>
<evidence type="ECO:0000256" key="6">
    <source>
        <dbReference type="PIRSR" id="PIRSR617867-1"/>
    </source>
</evidence>
<keyword evidence="3" id="KW-0378">Hydrolase</keyword>
<evidence type="ECO:0000256" key="1">
    <source>
        <dbReference type="ARBA" id="ARBA00011063"/>
    </source>
</evidence>
<organism evidence="8 9">
    <name type="scientific">Candidatus Kutchimonas denitrificans</name>
    <dbReference type="NCBI Taxonomy" id="3056748"/>
    <lineage>
        <taxon>Bacteria</taxon>
        <taxon>Pseudomonadati</taxon>
        <taxon>Gemmatimonadota</taxon>
        <taxon>Gemmatimonadia</taxon>
        <taxon>Candidatus Palauibacterales</taxon>
        <taxon>Candidatus Palauibacteraceae</taxon>
        <taxon>Candidatus Kutchimonas</taxon>
    </lineage>
</organism>
<evidence type="ECO:0000256" key="5">
    <source>
        <dbReference type="ARBA" id="ARBA00051722"/>
    </source>
</evidence>
<evidence type="ECO:0000256" key="2">
    <source>
        <dbReference type="ARBA" id="ARBA00013064"/>
    </source>
</evidence>
<evidence type="ECO:0000256" key="3">
    <source>
        <dbReference type="ARBA" id="ARBA00022801"/>
    </source>
</evidence>